<dbReference type="OrthoDB" id="9818829at2"/>
<evidence type="ECO:0008006" key="12">
    <source>
        <dbReference type="Google" id="ProtNLM"/>
    </source>
</evidence>
<dbReference type="Proteomes" id="UP000000263">
    <property type="component" value="Chromosome"/>
</dbReference>
<evidence type="ECO:0000256" key="2">
    <source>
        <dbReference type="ARBA" id="ARBA00022475"/>
    </source>
</evidence>
<reference evidence="10 11" key="1">
    <citation type="submission" date="2007-08" db="EMBL/GenBank/DDBJ databases">
        <title>Complete sequence of Roseiflexus castenholzii DSM 13941.</title>
        <authorList>
            <consortium name="US DOE Joint Genome Institute"/>
            <person name="Copeland A."/>
            <person name="Lucas S."/>
            <person name="Lapidus A."/>
            <person name="Barry K."/>
            <person name="Glavina del Rio T."/>
            <person name="Dalin E."/>
            <person name="Tice H."/>
            <person name="Pitluck S."/>
            <person name="Thompson L.S."/>
            <person name="Brettin T."/>
            <person name="Bruce D."/>
            <person name="Detter J.C."/>
            <person name="Han C."/>
            <person name="Tapia R."/>
            <person name="Schmutz J."/>
            <person name="Larimer F."/>
            <person name="Land M."/>
            <person name="Hauser L."/>
            <person name="Kyrpides N."/>
            <person name="Mikhailova N."/>
            <person name="Bryant D.A."/>
            <person name="Hanada S."/>
            <person name="Tsukatani Y."/>
            <person name="Richardson P."/>
        </authorList>
    </citation>
    <scope>NUCLEOTIDE SEQUENCE [LARGE SCALE GENOMIC DNA]</scope>
    <source>
        <strain evidence="11">DSM 13941 / HLO8</strain>
    </source>
</reference>
<keyword evidence="2" id="KW-1003">Cell membrane</keyword>
<feature type="transmembrane region" description="Helical" evidence="8">
    <location>
        <begin position="561"/>
        <end position="581"/>
    </location>
</feature>
<keyword evidence="9" id="KW-0732">Signal</keyword>
<evidence type="ECO:0000313" key="11">
    <source>
        <dbReference type="Proteomes" id="UP000000263"/>
    </source>
</evidence>
<dbReference type="STRING" id="383372.Rcas_0440"/>
<dbReference type="HOGENOM" id="CLU_400017_0_0_0"/>
<sequence>MRDVPRFTWFSLLIIALAALLVAMGATVVAAPPLCDIGAGEDVGCARGFETREGDGYGSFRWTDGHAGVTLAAAGYGGLYIVDVVMAAPRPPYAPSPSVTLLIAGVSVEVAPADATRRYRFLHPPGFPSGDAIRLTIQSDTWKPADDRRNLGVLVYLARARPLGAPALPSVQHTLALLAIGLAAVRVGRRVAHPARQTAISLTMIGVCGALWGWLPTQIAPFLPIYALLLGSAALLFARAERRAPPQQPVTWREPAWLAALGGVALDALVVAGIARGAWVVPVIGAQAALVVWGTWSAVGRLWSLTDLLRIALAVRLLALASRLLSGEIGSDPDVELFYNYGRATLELGLPIVEYPSGALIPWALLALPGSRELFALALPLVNTAADLVIVWAIWQIGAQRRATEAGDNAAAPACFYALSPLLLPFWHGKYDALPTALLALGLVAFAHRRMGWSGGALGIGGALKWTPWLAAFALALGLERARSRHPFALLAFAAGGFIAVAATSIPFALIDWRRFLAPYTLQGGRAITGESLWFLALLISTPEHRLRLPAPWGAVETGQWFLGVAVAVQGAMLAGLMLSALRSPLPAWRLIALAALMPAAFLLLNRVFSPQYMVTITVAALIASAAVGAPPHAIRRIILLLAIAQAANLLVWPNTVSWWTLASAIMFVTTLSALGLLVLMAHDAPSLASCFHRYRKRPDLEHHR</sequence>
<feature type="chain" id="PRO_5002713790" description="DUF2029 domain-containing protein" evidence="9">
    <location>
        <begin position="31"/>
        <end position="705"/>
    </location>
</feature>
<evidence type="ECO:0000256" key="5">
    <source>
        <dbReference type="ARBA" id="ARBA00022989"/>
    </source>
</evidence>
<keyword evidence="4 8" id="KW-0812">Transmembrane</keyword>
<evidence type="ECO:0000256" key="6">
    <source>
        <dbReference type="ARBA" id="ARBA00023136"/>
    </source>
</evidence>
<dbReference type="GO" id="GO:0005886">
    <property type="term" value="C:plasma membrane"/>
    <property type="evidence" value="ECO:0007669"/>
    <property type="project" value="UniProtKB-SubCell"/>
</dbReference>
<dbReference type="GO" id="GO:0016758">
    <property type="term" value="F:hexosyltransferase activity"/>
    <property type="evidence" value="ECO:0007669"/>
    <property type="project" value="InterPro"/>
</dbReference>
<evidence type="ECO:0000256" key="9">
    <source>
        <dbReference type="SAM" id="SignalP"/>
    </source>
</evidence>
<keyword evidence="3" id="KW-0808">Transferase</keyword>
<evidence type="ECO:0000256" key="8">
    <source>
        <dbReference type="SAM" id="Phobius"/>
    </source>
</evidence>
<feature type="transmembrane region" description="Helical" evidence="8">
    <location>
        <begin position="278"/>
        <end position="296"/>
    </location>
</feature>
<feature type="transmembrane region" description="Helical" evidence="8">
    <location>
        <begin position="167"/>
        <end position="187"/>
    </location>
</feature>
<protein>
    <recommendedName>
        <fullName evidence="12">DUF2029 domain-containing protein</fullName>
    </recommendedName>
</protein>
<feature type="transmembrane region" description="Helical" evidence="8">
    <location>
        <begin position="456"/>
        <end position="476"/>
    </location>
</feature>
<keyword evidence="5 8" id="KW-1133">Transmembrane helix</keyword>
<feature type="transmembrane region" description="Helical" evidence="8">
    <location>
        <begin position="199"/>
        <end position="215"/>
    </location>
</feature>
<gene>
    <name evidence="10" type="ordered locus">Rcas_0440</name>
</gene>
<comment type="similarity">
    <text evidence="7">Belongs to the glycosyltransferase 87 family.</text>
</comment>
<keyword evidence="6 8" id="KW-0472">Membrane</keyword>
<accession>A7NGI4</accession>
<evidence type="ECO:0000313" key="10">
    <source>
        <dbReference type="EMBL" id="ABU56571.1"/>
    </source>
</evidence>
<dbReference type="Pfam" id="PF09594">
    <property type="entry name" value="GT87"/>
    <property type="match status" value="1"/>
</dbReference>
<evidence type="ECO:0000256" key="4">
    <source>
        <dbReference type="ARBA" id="ARBA00022692"/>
    </source>
</evidence>
<comment type="subcellular location">
    <subcellularLocation>
        <location evidence="1">Cell membrane</location>
        <topology evidence="1">Multi-pass membrane protein</topology>
    </subcellularLocation>
</comment>
<keyword evidence="11" id="KW-1185">Reference proteome</keyword>
<feature type="transmembrane region" description="Helical" evidence="8">
    <location>
        <begin position="221"/>
        <end position="238"/>
    </location>
</feature>
<dbReference type="AlphaFoldDB" id="A7NGI4"/>
<name>A7NGI4_ROSCS</name>
<dbReference type="InterPro" id="IPR018584">
    <property type="entry name" value="GT87"/>
</dbReference>
<feature type="transmembrane region" description="Helical" evidence="8">
    <location>
        <begin position="637"/>
        <end position="653"/>
    </location>
</feature>
<feature type="transmembrane region" description="Helical" evidence="8">
    <location>
        <begin position="488"/>
        <end position="511"/>
    </location>
</feature>
<feature type="transmembrane region" description="Helical" evidence="8">
    <location>
        <begin position="588"/>
        <end position="605"/>
    </location>
</feature>
<proteinExistence type="inferred from homology"/>
<dbReference type="KEGG" id="rca:Rcas_0440"/>
<dbReference type="EMBL" id="CP000804">
    <property type="protein sequence ID" value="ABU56571.1"/>
    <property type="molecule type" value="Genomic_DNA"/>
</dbReference>
<feature type="signal peptide" evidence="9">
    <location>
        <begin position="1"/>
        <end position="30"/>
    </location>
</feature>
<feature type="transmembrane region" description="Helical" evidence="8">
    <location>
        <begin position="611"/>
        <end position="630"/>
    </location>
</feature>
<evidence type="ECO:0000256" key="7">
    <source>
        <dbReference type="ARBA" id="ARBA00024033"/>
    </source>
</evidence>
<evidence type="ECO:0000256" key="1">
    <source>
        <dbReference type="ARBA" id="ARBA00004651"/>
    </source>
</evidence>
<dbReference type="eggNOG" id="ENOG5030IT4">
    <property type="taxonomic scope" value="Bacteria"/>
</dbReference>
<feature type="transmembrane region" description="Helical" evidence="8">
    <location>
        <begin position="250"/>
        <end position="272"/>
    </location>
</feature>
<feature type="transmembrane region" description="Helical" evidence="8">
    <location>
        <begin position="659"/>
        <end position="680"/>
    </location>
</feature>
<evidence type="ECO:0000256" key="3">
    <source>
        <dbReference type="ARBA" id="ARBA00022679"/>
    </source>
</evidence>
<organism evidence="10 11">
    <name type="scientific">Roseiflexus castenholzii (strain DSM 13941 / HLO8)</name>
    <dbReference type="NCBI Taxonomy" id="383372"/>
    <lineage>
        <taxon>Bacteria</taxon>
        <taxon>Bacillati</taxon>
        <taxon>Chloroflexota</taxon>
        <taxon>Chloroflexia</taxon>
        <taxon>Chloroflexales</taxon>
        <taxon>Roseiflexineae</taxon>
        <taxon>Roseiflexaceae</taxon>
        <taxon>Roseiflexus</taxon>
    </lineage>
</organism>